<feature type="signal peptide" evidence="1">
    <location>
        <begin position="1"/>
        <end position="22"/>
    </location>
</feature>
<keyword evidence="3" id="KW-1185">Reference proteome</keyword>
<accession>A0ABS7J913</accession>
<evidence type="ECO:0000313" key="3">
    <source>
        <dbReference type="Proteomes" id="UP000755104"/>
    </source>
</evidence>
<dbReference type="RefSeq" id="WP_221559158.1">
    <property type="nucleotide sequence ID" value="NZ_JAIGNO010000009.1"/>
</dbReference>
<evidence type="ECO:0000256" key="1">
    <source>
        <dbReference type="SAM" id="SignalP"/>
    </source>
</evidence>
<dbReference type="PANTHER" id="PTHR34309">
    <property type="entry name" value="SLR1406 PROTEIN"/>
    <property type="match status" value="1"/>
</dbReference>
<protein>
    <submittedName>
        <fullName evidence="2">Heme-binding protein</fullName>
    </submittedName>
</protein>
<dbReference type="SUPFAM" id="SSF143744">
    <property type="entry name" value="GlcG-like"/>
    <property type="match status" value="1"/>
</dbReference>
<dbReference type="PANTHER" id="PTHR34309:SF1">
    <property type="entry name" value="PROTEIN GLCG"/>
    <property type="match status" value="1"/>
</dbReference>
<feature type="chain" id="PRO_5047213199" evidence="1">
    <location>
        <begin position="23"/>
        <end position="158"/>
    </location>
</feature>
<proteinExistence type="predicted"/>
<dbReference type="EMBL" id="JAIGNO010000009">
    <property type="protein sequence ID" value="MBX7483423.1"/>
    <property type="molecule type" value="Genomic_DNA"/>
</dbReference>
<gene>
    <name evidence="2" type="ORF">K3174_12855</name>
</gene>
<dbReference type="InterPro" id="IPR052517">
    <property type="entry name" value="GlcG_carb_metab_protein"/>
</dbReference>
<dbReference type="Pfam" id="PF03928">
    <property type="entry name" value="HbpS-like"/>
    <property type="match status" value="1"/>
</dbReference>
<dbReference type="Gene3D" id="3.30.450.150">
    <property type="entry name" value="Haem-degrading domain"/>
    <property type="match status" value="1"/>
</dbReference>
<name>A0ABS7J913_9SPHN</name>
<organism evidence="2 3">
    <name type="scientific">Qipengyuania qiaonensis</name>
    <dbReference type="NCBI Taxonomy" id="2867240"/>
    <lineage>
        <taxon>Bacteria</taxon>
        <taxon>Pseudomonadati</taxon>
        <taxon>Pseudomonadota</taxon>
        <taxon>Alphaproteobacteria</taxon>
        <taxon>Sphingomonadales</taxon>
        <taxon>Erythrobacteraceae</taxon>
        <taxon>Qipengyuania</taxon>
    </lineage>
</organism>
<keyword evidence="1" id="KW-0732">Signal</keyword>
<evidence type="ECO:0000313" key="2">
    <source>
        <dbReference type="EMBL" id="MBX7483423.1"/>
    </source>
</evidence>
<sequence length="158" mass="16040">MIGLVRLAVFASMLMLGRPIFAEDSNSITLAEAKVIAEGAQSAALTKDAQVSIVIVNREGRVVLAQRMDETSFTSLDVAEGKAVAAATLGMPSAAIQNAIDGGMLSLLTVKGLVAIAGGLPILRDERVVGGIGVSGSSPTNDESFARAGLEAGTSLAE</sequence>
<comment type="caution">
    <text evidence="2">The sequence shown here is derived from an EMBL/GenBank/DDBJ whole genome shotgun (WGS) entry which is preliminary data.</text>
</comment>
<reference evidence="2 3" key="1">
    <citation type="submission" date="2021-08" db="EMBL/GenBank/DDBJ databases">
        <title>Comparative Genomics Analysis of the Genus Qipengyuania Reveals Extensive Genetic Diversity and Metabolic Versatility, Including the Description of Fifteen Novel Species.</title>
        <authorList>
            <person name="Liu Y."/>
        </authorList>
    </citation>
    <scope>NUCLEOTIDE SEQUENCE [LARGE SCALE GENOMIC DNA]</scope>
    <source>
        <strain evidence="2 3">6D47A</strain>
    </source>
</reference>
<dbReference type="InterPro" id="IPR038084">
    <property type="entry name" value="PduO/GlcC-like_sf"/>
</dbReference>
<dbReference type="InterPro" id="IPR005624">
    <property type="entry name" value="PduO/GlcC-like"/>
</dbReference>
<dbReference type="Proteomes" id="UP000755104">
    <property type="component" value="Unassembled WGS sequence"/>
</dbReference>